<dbReference type="Gene3D" id="3.40.50.300">
    <property type="entry name" value="P-loop containing nucleotide triphosphate hydrolases"/>
    <property type="match status" value="1"/>
</dbReference>
<dbReference type="EMBL" id="JAAOMP010000035">
    <property type="protein sequence ID" value="MBU2759274.1"/>
    <property type="molecule type" value="Genomic_DNA"/>
</dbReference>
<evidence type="ECO:0000313" key="3">
    <source>
        <dbReference type="EMBL" id="MBU2759274.1"/>
    </source>
</evidence>
<evidence type="ECO:0000259" key="2">
    <source>
        <dbReference type="Pfam" id="PF00437"/>
    </source>
</evidence>
<name>A0ABS5ZX55_9PROT</name>
<keyword evidence="4" id="KW-1185">Reference proteome</keyword>
<dbReference type="SUPFAM" id="SSF52540">
    <property type="entry name" value="P-loop containing nucleoside triphosphate hydrolases"/>
    <property type="match status" value="1"/>
</dbReference>
<evidence type="ECO:0000313" key="4">
    <source>
        <dbReference type="Proteomes" id="UP000755654"/>
    </source>
</evidence>
<organism evidence="3 4">
    <name type="scientific">Acidithiobacillus sulfurivorans</name>
    <dbReference type="NCBI Taxonomy" id="1958756"/>
    <lineage>
        <taxon>Bacteria</taxon>
        <taxon>Pseudomonadati</taxon>
        <taxon>Pseudomonadota</taxon>
        <taxon>Acidithiobacillia</taxon>
        <taxon>Acidithiobacillales</taxon>
        <taxon>Acidithiobacillaceae</taxon>
        <taxon>Acidithiobacillus</taxon>
    </lineage>
</organism>
<comment type="caution">
    <text evidence="3">The sequence shown here is derived from an EMBL/GenBank/DDBJ whole genome shotgun (WGS) entry which is preliminary data.</text>
</comment>
<dbReference type="InterPro" id="IPR027417">
    <property type="entry name" value="P-loop_NTPase"/>
</dbReference>
<dbReference type="InterPro" id="IPR050921">
    <property type="entry name" value="T4SS_GSP_E_ATPase"/>
</dbReference>
<dbReference type="Pfam" id="PF00437">
    <property type="entry name" value="T2SSE"/>
    <property type="match status" value="1"/>
</dbReference>
<dbReference type="PANTHER" id="PTHR30486">
    <property type="entry name" value="TWITCHING MOTILITY PROTEIN PILT"/>
    <property type="match status" value="1"/>
</dbReference>
<comment type="similarity">
    <text evidence="1">Belongs to the GSP E family.</text>
</comment>
<evidence type="ECO:0000256" key="1">
    <source>
        <dbReference type="ARBA" id="ARBA00006611"/>
    </source>
</evidence>
<dbReference type="InterPro" id="IPR001482">
    <property type="entry name" value="T2SS/T4SS_dom"/>
</dbReference>
<feature type="domain" description="Bacterial type II secretion system protein E" evidence="2">
    <location>
        <begin position="180"/>
        <end position="302"/>
    </location>
</feature>
<dbReference type="PANTHER" id="PTHR30486:SF6">
    <property type="entry name" value="TYPE IV PILUS RETRACTATION ATPASE PILT"/>
    <property type="match status" value="1"/>
</dbReference>
<dbReference type="RefSeq" id="WP_215883007.1">
    <property type="nucleotide sequence ID" value="NZ_JAAOMP010000035.1"/>
</dbReference>
<gene>
    <name evidence="3" type="primary">tadA</name>
    <name evidence="3" type="ORF">HAP95_03675</name>
</gene>
<accession>A0ABS5ZX55</accession>
<reference evidence="3 4" key="1">
    <citation type="journal article" date="2021" name="ISME J.">
        <title>Genomic evolution of the class Acidithiobacillia: deep-branching Proteobacteria living in extreme acidic conditions.</title>
        <authorList>
            <person name="Moya-Beltran A."/>
            <person name="Beard S."/>
            <person name="Rojas-Villalobos C."/>
            <person name="Issotta F."/>
            <person name="Gallardo Y."/>
            <person name="Ulloa R."/>
            <person name="Giaveno A."/>
            <person name="Degli Esposti M."/>
            <person name="Johnson D.B."/>
            <person name="Quatrini R."/>
        </authorList>
    </citation>
    <scope>NUCLEOTIDE SEQUENCE [LARGE SCALE GENOMIC DNA]</scope>
    <source>
        <strain evidence="3 4">RW2</strain>
    </source>
</reference>
<protein>
    <submittedName>
        <fullName evidence="3">Flp pilus assembly complex ATPase component TadA</fullName>
    </submittedName>
</protein>
<dbReference type="Proteomes" id="UP000755654">
    <property type="component" value="Unassembled WGS sequence"/>
</dbReference>
<proteinExistence type="inferred from homology"/>
<dbReference type="Gene3D" id="3.30.450.90">
    <property type="match status" value="1"/>
</dbReference>
<sequence length="404" mass="44587">MTILDELDAGHAHFDPSSEHILFDDVPPLFPDEPLPGGWAQIETVQQFVRWAGRLGKSGASDIKMNSSTPVSVRVDGQYYPVTRHIPTPLELSLLLDAVTQDRSSSSVARGGQPVDFSFEVQKSHNDRRSGKWRLRGNATGVKAGLESGVSLTFRFIPEVIPELESLNVNALLVPSLFPDHGLVSIAGVMGSGKTTSLAAMVQRYRQTYRRALVTIEDPIEFDFENIPGAMGTIEQLEVPRMVKSFELGIESATRKAADALLVGETRNRATMESMVHAAEIGIAVYHTIHASSVAAIPGRIIHQFNEIEAPGIAVSFLSEAQVMIQQRLYPRVGGGRIALREWLVLDEAHRQRLVDTPIHQIYGVLDTMVRKDGRTLVEDAVIAHREGWIDDAVLHRIEAEKSR</sequence>